<evidence type="ECO:0000313" key="1">
    <source>
        <dbReference type="EMBL" id="NML71482.1"/>
    </source>
</evidence>
<reference evidence="1 2" key="1">
    <citation type="submission" date="2020-04" db="EMBL/GenBank/DDBJ databases">
        <title>Chryseobacterium sp. RP-3-3 sp. nov., isolated from Jeju soil.</title>
        <authorList>
            <person name="Dahal R.H."/>
        </authorList>
    </citation>
    <scope>NUCLEOTIDE SEQUENCE [LARGE SCALE GENOMIC DNA]</scope>
    <source>
        <strain evidence="1 2">RP-3-3</strain>
    </source>
</reference>
<gene>
    <name evidence="1" type="ORF">HHL23_16960</name>
</gene>
<protein>
    <submittedName>
        <fullName evidence="1">Uncharacterized protein</fullName>
    </submittedName>
</protein>
<keyword evidence="2" id="KW-1185">Reference proteome</keyword>
<comment type="caution">
    <text evidence="1">The sequence shown here is derived from an EMBL/GenBank/DDBJ whole genome shotgun (WGS) entry which is preliminary data.</text>
</comment>
<dbReference type="EMBL" id="JABBGI010000024">
    <property type="protein sequence ID" value="NML71482.1"/>
    <property type="molecule type" value="Genomic_DNA"/>
</dbReference>
<accession>A0A7Y0AQ93</accession>
<name>A0A7Y0AQ93_9FLAO</name>
<sequence length="78" mass="8567">MKKLKFSQEMLEHATTLSREELKTVFGGDDTRTCNVYCTHSQVSITNCVGKCESNSGWFGSTPTISCVGPNNTLTKNC</sequence>
<dbReference type="RefSeq" id="WP_169235979.1">
    <property type="nucleotide sequence ID" value="NZ_JABBGI010000024.1"/>
</dbReference>
<proteinExistence type="predicted"/>
<evidence type="ECO:0000313" key="2">
    <source>
        <dbReference type="Proteomes" id="UP000544054"/>
    </source>
</evidence>
<dbReference type="Proteomes" id="UP000544054">
    <property type="component" value="Unassembled WGS sequence"/>
</dbReference>
<dbReference type="AlphaFoldDB" id="A0A7Y0AQ93"/>
<organism evidence="1 2">
    <name type="scientific">Chryseobacterium antibioticum</name>
    <dbReference type="NCBI Taxonomy" id="2728847"/>
    <lineage>
        <taxon>Bacteria</taxon>
        <taxon>Pseudomonadati</taxon>
        <taxon>Bacteroidota</taxon>
        <taxon>Flavobacteriia</taxon>
        <taxon>Flavobacteriales</taxon>
        <taxon>Weeksellaceae</taxon>
        <taxon>Chryseobacterium group</taxon>
        <taxon>Chryseobacterium</taxon>
    </lineage>
</organism>